<dbReference type="EMBL" id="CAJNOM010004991">
    <property type="protein sequence ID" value="CAF1660425.1"/>
    <property type="molecule type" value="Genomic_DNA"/>
</dbReference>
<evidence type="ECO:0000313" key="3">
    <source>
        <dbReference type="EMBL" id="CAF1660425.1"/>
    </source>
</evidence>
<comment type="caution">
    <text evidence="3">The sequence shown here is derived from an EMBL/GenBank/DDBJ whole genome shotgun (WGS) entry which is preliminary data.</text>
</comment>
<evidence type="ECO:0000313" key="2">
    <source>
        <dbReference type="EMBL" id="CAF1548968.1"/>
    </source>
</evidence>
<evidence type="ECO:0000313" key="4">
    <source>
        <dbReference type="Proteomes" id="UP000663832"/>
    </source>
</evidence>
<organism evidence="3 4">
    <name type="scientific">Adineta steineri</name>
    <dbReference type="NCBI Taxonomy" id="433720"/>
    <lineage>
        <taxon>Eukaryota</taxon>
        <taxon>Metazoa</taxon>
        <taxon>Spiralia</taxon>
        <taxon>Gnathifera</taxon>
        <taxon>Rotifera</taxon>
        <taxon>Eurotatoria</taxon>
        <taxon>Bdelloidea</taxon>
        <taxon>Adinetida</taxon>
        <taxon>Adinetidae</taxon>
        <taxon>Adineta</taxon>
    </lineage>
</organism>
<feature type="compositionally biased region" description="Polar residues" evidence="1">
    <location>
        <begin position="21"/>
        <end position="45"/>
    </location>
</feature>
<feature type="region of interest" description="Disordered" evidence="1">
    <location>
        <begin position="1"/>
        <end position="62"/>
    </location>
</feature>
<gene>
    <name evidence="2" type="ORF">BJG266_LOCUS46095</name>
    <name evidence="3" type="ORF">QVE165_LOCUS63123</name>
</gene>
<reference evidence="3" key="1">
    <citation type="submission" date="2021-02" db="EMBL/GenBank/DDBJ databases">
        <authorList>
            <person name="Nowell W R."/>
        </authorList>
    </citation>
    <scope>NUCLEOTIDE SEQUENCE</scope>
</reference>
<dbReference type="Proteomes" id="UP000663877">
    <property type="component" value="Unassembled WGS sequence"/>
</dbReference>
<dbReference type="Proteomes" id="UP000663832">
    <property type="component" value="Unassembled WGS sequence"/>
</dbReference>
<sequence>RVNGEGLSLSNDQQQRRRKNGLSTTTSIIQRNGKSTRLTTNNETPLLSHLFMGTHNSTSDSI</sequence>
<evidence type="ECO:0000256" key="1">
    <source>
        <dbReference type="SAM" id="MobiDB-lite"/>
    </source>
</evidence>
<name>A0A816FE86_9BILA</name>
<keyword evidence="4" id="KW-1185">Reference proteome</keyword>
<accession>A0A816FE86</accession>
<dbReference type="AlphaFoldDB" id="A0A816FE86"/>
<proteinExistence type="predicted"/>
<feature type="non-terminal residue" evidence="3">
    <location>
        <position position="1"/>
    </location>
</feature>
<dbReference type="EMBL" id="CAJNOI010004598">
    <property type="protein sequence ID" value="CAF1548968.1"/>
    <property type="molecule type" value="Genomic_DNA"/>
</dbReference>
<protein>
    <submittedName>
        <fullName evidence="3">Uncharacterized protein</fullName>
    </submittedName>
</protein>